<gene>
    <name evidence="1" type="ORF">J5N97_021889</name>
</gene>
<sequence length="130" mass="14622">MVDSSPMVNLNSIPSGNMPGYSQLMHCMAHNRFLHEGPVIDAATRNLFDDNAQVLRQIAANLEIFKLQDNIHLFYRMRNNIATILSSMSKMPGIMREMPPLPFTINEDLLNIILTGANQAYFFGRHGVSS</sequence>
<proteinExistence type="predicted"/>
<accession>A0A9D5CAF1</accession>
<dbReference type="InterPro" id="IPR022228">
    <property type="entry name" value="DUF3755"/>
</dbReference>
<keyword evidence="2" id="KW-1185">Reference proteome</keyword>
<dbReference type="EMBL" id="JAGGNH010000006">
    <property type="protein sequence ID" value="KAJ0969012.1"/>
    <property type="molecule type" value="Genomic_DNA"/>
</dbReference>
<evidence type="ECO:0000313" key="1">
    <source>
        <dbReference type="EMBL" id="KAJ0969012.1"/>
    </source>
</evidence>
<protein>
    <submittedName>
        <fullName evidence="1">Uncharacterized protein</fullName>
    </submittedName>
</protein>
<dbReference type="PANTHER" id="PTHR14000:SF6">
    <property type="entry name" value="OS02G0631200 PROTEIN"/>
    <property type="match status" value="1"/>
</dbReference>
<name>A0A9D5CAF1_9LILI</name>
<reference evidence="1" key="1">
    <citation type="submission" date="2021-03" db="EMBL/GenBank/DDBJ databases">
        <authorList>
            <person name="Li Z."/>
            <person name="Yang C."/>
        </authorList>
    </citation>
    <scope>NUCLEOTIDE SEQUENCE</scope>
    <source>
        <strain evidence="1">Dzin_1.0</strain>
        <tissue evidence="1">Leaf</tissue>
    </source>
</reference>
<dbReference type="PANTHER" id="PTHR14000">
    <property type="entry name" value="FINGER CCCH DOMAIN PROTEIN, PUTATIVE (DUF3755)-RELATED"/>
    <property type="match status" value="1"/>
</dbReference>
<dbReference type="OrthoDB" id="19768at2759"/>
<dbReference type="AlphaFoldDB" id="A0A9D5CAF1"/>
<dbReference type="Proteomes" id="UP001085076">
    <property type="component" value="Miscellaneous, Linkage group lg06"/>
</dbReference>
<organism evidence="1 2">
    <name type="scientific">Dioscorea zingiberensis</name>
    <dbReference type="NCBI Taxonomy" id="325984"/>
    <lineage>
        <taxon>Eukaryota</taxon>
        <taxon>Viridiplantae</taxon>
        <taxon>Streptophyta</taxon>
        <taxon>Embryophyta</taxon>
        <taxon>Tracheophyta</taxon>
        <taxon>Spermatophyta</taxon>
        <taxon>Magnoliopsida</taxon>
        <taxon>Liliopsida</taxon>
        <taxon>Dioscoreales</taxon>
        <taxon>Dioscoreaceae</taxon>
        <taxon>Dioscorea</taxon>
    </lineage>
</organism>
<reference evidence="1" key="2">
    <citation type="journal article" date="2022" name="Hortic Res">
        <title>The genome of Dioscorea zingiberensis sheds light on the biosynthesis, origin and evolution of the medicinally important diosgenin saponins.</title>
        <authorList>
            <person name="Li Y."/>
            <person name="Tan C."/>
            <person name="Li Z."/>
            <person name="Guo J."/>
            <person name="Li S."/>
            <person name="Chen X."/>
            <person name="Wang C."/>
            <person name="Dai X."/>
            <person name="Yang H."/>
            <person name="Song W."/>
            <person name="Hou L."/>
            <person name="Xu J."/>
            <person name="Tong Z."/>
            <person name="Xu A."/>
            <person name="Yuan X."/>
            <person name="Wang W."/>
            <person name="Yang Q."/>
            <person name="Chen L."/>
            <person name="Sun Z."/>
            <person name="Wang K."/>
            <person name="Pan B."/>
            <person name="Chen J."/>
            <person name="Bao Y."/>
            <person name="Liu F."/>
            <person name="Qi X."/>
            <person name="Gang D.R."/>
            <person name="Wen J."/>
            <person name="Li J."/>
        </authorList>
    </citation>
    <scope>NUCLEOTIDE SEQUENCE</scope>
    <source>
        <strain evidence="1">Dzin_1.0</strain>
    </source>
</reference>
<evidence type="ECO:0000313" key="2">
    <source>
        <dbReference type="Proteomes" id="UP001085076"/>
    </source>
</evidence>
<comment type="caution">
    <text evidence="1">The sequence shown here is derived from an EMBL/GenBank/DDBJ whole genome shotgun (WGS) entry which is preliminary data.</text>
</comment>
<dbReference type="Pfam" id="PF12579">
    <property type="entry name" value="DUF3755"/>
    <property type="match status" value="1"/>
</dbReference>